<organism evidence="2 3">
    <name type="scientific">Thalictrum thalictroides</name>
    <name type="common">Rue-anemone</name>
    <name type="synonym">Anemone thalictroides</name>
    <dbReference type="NCBI Taxonomy" id="46969"/>
    <lineage>
        <taxon>Eukaryota</taxon>
        <taxon>Viridiplantae</taxon>
        <taxon>Streptophyta</taxon>
        <taxon>Embryophyta</taxon>
        <taxon>Tracheophyta</taxon>
        <taxon>Spermatophyta</taxon>
        <taxon>Magnoliopsida</taxon>
        <taxon>Ranunculales</taxon>
        <taxon>Ranunculaceae</taxon>
        <taxon>Thalictroideae</taxon>
        <taxon>Thalictrum</taxon>
    </lineage>
</organism>
<feature type="compositionally biased region" description="Polar residues" evidence="1">
    <location>
        <begin position="44"/>
        <end position="60"/>
    </location>
</feature>
<gene>
    <name evidence="2" type="ORF">FRX31_031570</name>
</gene>
<comment type="caution">
    <text evidence="2">The sequence shown here is derived from an EMBL/GenBank/DDBJ whole genome shotgun (WGS) entry which is preliminary data.</text>
</comment>
<accession>A0A7J6V1X8</accession>
<dbReference type="AlphaFoldDB" id="A0A7J6V1X8"/>
<name>A0A7J6V1X8_THATH</name>
<proteinExistence type="predicted"/>
<dbReference type="EMBL" id="JABWDY010039523">
    <property type="protein sequence ID" value="KAF5178843.1"/>
    <property type="molecule type" value="Genomic_DNA"/>
</dbReference>
<evidence type="ECO:0000256" key="1">
    <source>
        <dbReference type="SAM" id="MobiDB-lite"/>
    </source>
</evidence>
<feature type="non-terminal residue" evidence="2">
    <location>
        <position position="1"/>
    </location>
</feature>
<evidence type="ECO:0000313" key="3">
    <source>
        <dbReference type="Proteomes" id="UP000554482"/>
    </source>
</evidence>
<protein>
    <submittedName>
        <fullName evidence="2">Uncharacterized protein</fullName>
    </submittedName>
</protein>
<feature type="compositionally biased region" description="Basic residues" evidence="1">
    <location>
        <begin position="73"/>
        <end position="82"/>
    </location>
</feature>
<feature type="region of interest" description="Disordered" evidence="1">
    <location>
        <begin position="1"/>
        <end position="82"/>
    </location>
</feature>
<feature type="compositionally biased region" description="Polar residues" evidence="1">
    <location>
        <begin position="1"/>
        <end position="16"/>
    </location>
</feature>
<keyword evidence="3" id="KW-1185">Reference proteome</keyword>
<evidence type="ECO:0000313" key="2">
    <source>
        <dbReference type="EMBL" id="KAF5178843.1"/>
    </source>
</evidence>
<reference evidence="2 3" key="1">
    <citation type="submission" date="2020-06" db="EMBL/GenBank/DDBJ databases">
        <title>Transcriptomic and genomic resources for Thalictrum thalictroides and T. hernandezii: Facilitating candidate gene discovery in an emerging model plant lineage.</title>
        <authorList>
            <person name="Arias T."/>
            <person name="Riano-Pachon D.M."/>
            <person name="Di Stilio V.S."/>
        </authorList>
    </citation>
    <scope>NUCLEOTIDE SEQUENCE [LARGE SCALE GENOMIC DNA]</scope>
    <source>
        <strain evidence="3">cv. WT478/WT964</strain>
        <tissue evidence="2">Leaves</tissue>
    </source>
</reference>
<sequence>QQQHRATVATSGSSAQKAAGSIGQQCPKGSRQHRATTHWAAAPGSSNSTGQQHQATSSGKANPDGHQAAGYRYRQRATRNNW</sequence>
<dbReference type="Proteomes" id="UP000554482">
    <property type="component" value="Unassembled WGS sequence"/>
</dbReference>